<dbReference type="InterPro" id="IPR007419">
    <property type="entry name" value="BFD-like_2Fe2S-bd_dom"/>
</dbReference>
<comment type="caution">
    <text evidence="4">The sequence shown here is derived from an EMBL/GenBank/DDBJ whole genome shotgun (WGS) entry which is preliminary data.</text>
</comment>
<reference evidence="4 5" key="1">
    <citation type="submission" date="2023-07" db="EMBL/GenBank/DDBJ databases">
        <title>Sorghum-associated microbial communities from plants grown in Nebraska, USA.</title>
        <authorList>
            <person name="Schachtman D."/>
        </authorList>
    </citation>
    <scope>NUCLEOTIDE SEQUENCE [LARGE SCALE GENOMIC DNA]</scope>
    <source>
        <strain evidence="4 5">DS1307</strain>
    </source>
</reference>
<gene>
    <name evidence="4" type="ORF">J2T09_004544</name>
</gene>
<dbReference type="PIRSF" id="PIRSF037495">
    <property type="entry name" value="Opine_OX_OoxA/HcnB"/>
    <property type="match status" value="1"/>
</dbReference>
<feature type="domain" description="BFD-like [2Fe-2S]-binding" evidence="2">
    <location>
        <begin position="374"/>
        <end position="425"/>
    </location>
</feature>
<dbReference type="EMBL" id="JAUSRF010000019">
    <property type="protein sequence ID" value="MDP9839764.1"/>
    <property type="molecule type" value="Genomic_DNA"/>
</dbReference>
<keyword evidence="1" id="KW-0560">Oxidoreductase</keyword>
<sequence>MTHDLIVIGAGPAGMSAAITAAGLGLKTLVLDEQARPGGQIYRNVSRATGGMDKILGPDYVYGRQIVAALEAASVDIRLSSTVWDITPDFCVRALQDGKALQFQAPQLIVASGALERPSPVPGWTLPGVLNAGAAQIAMKSGASIPSGRIVLAGGGPLLLLVACQLLDAGAQLAGVVETSPAENLVHAAPSLLGALRSPKLLAKGLAMTMRLRKAGIPWHKRAAGLRIEGQDKAEALSFTAGGQRHRLEADTVLLHHGVIPNTQISRLLRTDHDWNEAQLAWQPRLDAFYETSVTGLRIAGDGGGIGGARAAEASGRLAAIGAAHALGRLDGHERDRLCAPERKNLAAQMRIRPFLDALYRPPKWVIVPEGETIVCRCEEVTATDIRNSVALGSRGPNQTKFYSRCGMGPCQGRICGPTVTQILADELCVSPSEIGAYQVRSPLKPITLQQMASLREAPKEKETA</sequence>
<evidence type="ECO:0000313" key="5">
    <source>
        <dbReference type="Proteomes" id="UP001241472"/>
    </source>
</evidence>
<dbReference type="PRINTS" id="PR00411">
    <property type="entry name" value="PNDRDTASEI"/>
</dbReference>
<evidence type="ECO:0000259" key="2">
    <source>
        <dbReference type="Pfam" id="PF04324"/>
    </source>
</evidence>
<dbReference type="PANTHER" id="PTHR42949:SF3">
    <property type="entry name" value="ANAEROBIC GLYCEROL-3-PHOSPHATE DEHYDROGENASE SUBUNIT B"/>
    <property type="match status" value="1"/>
</dbReference>
<organism evidence="4 5">
    <name type="scientific">Neorhizobium huautlense</name>
    <dbReference type="NCBI Taxonomy" id="67774"/>
    <lineage>
        <taxon>Bacteria</taxon>
        <taxon>Pseudomonadati</taxon>
        <taxon>Pseudomonadota</taxon>
        <taxon>Alphaproteobacteria</taxon>
        <taxon>Hyphomicrobiales</taxon>
        <taxon>Rhizobiaceae</taxon>
        <taxon>Rhizobium/Agrobacterium group</taxon>
        <taxon>Neorhizobium</taxon>
    </lineage>
</organism>
<evidence type="ECO:0000259" key="3">
    <source>
        <dbReference type="Pfam" id="PF07992"/>
    </source>
</evidence>
<accession>A0ABT9Q0W9</accession>
<keyword evidence="5" id="KW-1185">Reference proteome</keyword>
<dbReference type="PRINTS" id="PR00368">
    <property type="entry name" value="FADPNR"/>
</dbReference>
<dbReference type="InterPro" id="IPR017224">
    <property type="entry name" value="Opine_Oxase_asu/HCN_bsu"/>
</dbReference>
<dbReference type="Gene3D" id="3.50.50.60">
    <property type="entry name" value="FAD/NAD(P)-binding domain"/>
    <property type="match status" value="2"/>
</dbReference>
<dbReference type="Pfam" id="PF04324">
    <property type="entry name" value="Fer2_BFD"/>
    <property type="match status" value="1"/>
</dbReference>
<dbReference type="PANTHER" id="PTHR42949">
    <property type="entry name" value="ANAEROBIC GLYCEROL-3-PHOSPHATE DEHYDROGENASE SUBUNIT B"/>
    <property type="match status" value="1"/>
</dbReference>
<feature type="domain" description="FAD/NAD(P)-binding" evidence="3">
    <location>
        <begin position="4"/>
        <end position="316"/>
    </location>
</feature>
<dbReference type="InterPro" id="IPR036188">
    <property type="entry name" value="FAD/NAD-bd_sf"/>
</dbReference>
<evidence type="ECO:0000256" key="1">
    <source>
        <dbReference type="ARBA" id="ARBA00023002"/>
    </source>
</evidence>
<proteinExistence type="predicted"/>
<dbReference type="InterPro" id="IPR041854">
    <property type="entry name" value="BFD-like_2Fe2S-bd_dom_sf"/>
</dbReference>
<dbReference type="Proteomes" id="UP001241472">
    <property type="component" value="Unassembled WGS sequence"/>
</dbReference>
<dbReference type="Gene3D" id="1.10.10.1100">
    <property type="entry name" value="BFD-like [2Fe-2S]-binding domain"/>
    <property type="match status" value="1"/>
</dbReference>
<evidence type="ECO:0000313" key="4">
    <source>
        <dbReference type="EMBL" id="MDP9839764.1"/>
    </source>
</evidence>
<dbReference type="CDD" id="cd19946">
    <property type="entry name" value="GlpA-like_Fer2_BFD-like"/>
    <property type="match status" value="1"/>
</dbReference>
<protein>
    <submittedName>
        <fullName evidence="4">NADPH-dependent 2,4-dienoyl-CoA reductase/sulfur reductase-like enzyme</fullName>
    </submittedName>
</protein>
<dbReference type="RefSeq" id="WP_306838737.1">
    <property type="nucleotide sequence ID" value="NZ_JAUSRF010000019.1"/>
</dbReference>
<name>A0ABT9Q0W9_9HYPH</name>
<dbReference type="InterPro" id="IPR023753">
    <property type="entry name" value="FAD/NAD-binding_dom"/>
</dbReference>
<dbReference type="InterPro" id="IPR051691">
    <property type="entry name" value="Metab_Enz_Cyan_OpOx_G3PDH"/>
</dbReference>
<dbReference type="Pfam" id="PF07992">
    <property type="entry name" value="Pyr_redox_2"/>
    <property type="match status" value="1"/>
</dbReference>
<dbReference type="SUPFAM" id="SSF51905">
    <property type="entry name" value="FAD/NAD(P)-binding domain"/>
    <property type="match status" value="1"/>
</dbReference>